<reference evidence="7" key="1">
    <citation type="submission" date="2020-11" db="EMBL/GenBank/DDBJ databases">
        <authorList>
            <person name="Tran Van P."/>
        </authorList>
    </citation>
    <scope>NUCLEOTIDE SEQUENCE</scope>
</reference>
<dbReference type="FunFam" id="1.20.1050.10:FF:000030">
    <property type="entry name" value="Glutathione S-transferase S1"/>
    <property type="match status" value="1"/>
</dbReference>
<dbReference type="EC" id="2.5.1.18" evidence="1"/>
<dbReference type="SUPFAM" id="SSF52833">
    <property type="entry name" value="Thioredoxin-like"/>
    <property type="match status" value="1"/>
</dbReference>
<dbReference type="Pfam" id="PF02798">
    <property type="entry name" value="GST_N"/>
    <property type="match status" value="1"/>
</dbReference>
<dbReference type="EMBL" id="LR900292">
    <property type="protein sequence ID" value="CAD7245081.1"/>
    <property type="molecule type" value="Genomic_DNA"/>
</dbReference>
<evidence type="ECO:0000256" key="4">
    <source>
        <dbReference type="ARBA" id="ARBA00047960"/>
    </source>
</evidence>
<gene>
    <name evidence="7" type="ORF">DSTB1V02_LOCUS4957</name>
</gene>
<dbReference type="PROSITE" id="PS50404">
    <property type="entry name" value="GST_NTER"/>
    <property type="match status" value="1"/>
</dbReference>
<dbReference type="SFLD" id="SFLDS00019">
    <property type="entry name" value="Glutathione_Transferase_(cytos"/>
    <property type="match status" value="1"/>
</dbReference>
<dbReference type="EMBL" id="CAJPEV010000775">
    <property type="protein sequence ID" value="CAG0888427.1"/>
    <property type="molecule type" value="Genomic_DNA"/>
</dbReference>
<evidence type="ECO:0000259" key="5">
    <source>
        <dbReference type="PROSITE" id="PS50404"/>
    </source>
</evidence>
<dbReference type="GO" id="GO:0004602">
    <property type="term" value="F:glutathione peroxidase activity"/>
    <property type="evidence" value="ECO:0007669"/>
    <property type="project" value="UniProtKB-ARBA"/>
</dbReference>
<feature type="domain" description="GST N-terminal" evidence="5">
    <location>
        <begin position="3"/>
        <end position="84"/>
    </location>
</feature>
<evidence type="ECO:0000256" key="2">
    <source>
        <dbReference type="ARBA" id="ARBA00022679"/>
    </source>
</evidence>
<keyword evidence="8" id="KW-1185">Reference proteome</keyword>
<dbReference type="OrthoDB" id="414243at2759"/>
<comment type="catalytic activity">
    <reaction evidence="4">
        <text>RX + glutathione = an S-substituted glutathione + a halide anion + H(+)</text>
        <dbReference type="Rhea" id="RHEA:16437"/>
        <dbReference type="ChEBI" id="CHEBI:15378"/>
        <dbReference type="ChEBI" id="CHEBI:16042"/>
        <dbReference type="ChEBI" id="CHEBI:17792"/>
        <dbReference type="ChEBI" id="CHEBI:57925"/>
        <dbReference type="ChEBI" id="CHEBI:90779"/>
        <dbReference type="EC" id="2.5.1.18"/>
    </reaction>
</comment>
<dbReference type="GO" id="GO:0004364">
    <property type="term" value="F:glutathione transferase activity"/>
    <property type="evidence" value="ECO:0007669"/>
    <property type="project" value="UniProtKB-EC"/>
</dbReference>
<dbReference type="Gene3D" id="3.40.30.10">
    <property type="entry name" value="Glutaredoxin"/>
    <property type="match status" value="1"/>
</dbReference>
<dbReference type="CDD" id="cd03039">
    <property type="entry name" value="GST_N_Sigma_like"/>
    <property type="match status" value="1"/>
</dbReference>
<dbReference type="Gene3D" id="1.20.1050.10">
    <property type="match status" value="1"/>
</dbReference>
<feature type="domain" description="GST C-terminal" evidence="6">
    <location>
        <begin position="86"/>
        <end position="207"/>
    </location>
</feature>
<dbReference type="Proteomes" id="UP000677054">
    <property type="component" value="Unassembled WGS sequence"/>
</dbReference>
<protein>
    <recommendedName>
        <fullName evidence="1">glutathione transferase</fullName>
        <ecNumber evidence="1">2.5.1.18</ecNumber>
    </recommendedName>
</protein>
<name>A0A7R8X782_9CRUS</name>
<dbReference type="InterPro" id="IPR036249">
    <property type="entry name" value="Thioredoxin-like_sf"/>
</dbReference>
<dbReference type="InterPro" id="IPR040079">
    <property type="entry name" value="Glutathione_S-Trfase"/>
</dbReference>
<dbReference type="PROSITE" id="PS50405">
    <property type="entry name" value="GST_CTER"/>
    <property type="match status" value="1"/>
</dbReference>
<dbReference type="AlphaFoldDB" id="A0A7R8X782"/>
<dbReference type="SFLD" id="SFLDG01205">
    <property type="entry name" value="AMPS.1"/>
    <property type="match status" value="1"/>
</dbReference>
<keyword evidence="2" id="KW-0808">Transferase</keyword>
<dbReference type="PANTHER" id="PTHR11571">
    <property type="entry name" value="GLUTATHIONE S-TRANSFERASE"/>
    <property type="match status" value="1"/>
</dbReference>
<dbReference type="SUPFAM" id="SSF47616">
    <property type="entry name" value="GST C-terminal domain-like"/>
    <property type="match status" value="1"/>
</dbReference>
<evidence type="ECO:0000256" key="3">
    <source>
        <dbReference type="ARBA" id="ARBA00038317"/>
    </source>
</evidence>
<evidence type="ECO:0000259" key="6">
    <source>
        <dbReference type="PROSITE" id="PS50405"/>
    </source>
</evidence>
<organism evidence="7">
    <name type="scientific">Darwinula stevensoni</name>
    <dbReference type="NCBI Taxonomy" id="69355"/>
    <lineage>
        <taxon>Eukaryota</taxon>
        <taxon>Metazoa</taxon>
        <taxon>Ecdysozoa</taxon>
        <taxon>Arthropoda</taxon>
        <taxon>Crustacea</taxon>
        <taxon>Oligostraca</taxon>
        <taxon>Ostracoda</taxon>
        <taxon>Podocopa</taxon>
        <taxon>Podocopida</taxon>
        <taxon>Darwinulocopina</taxon>
        <taxon>Darwinuloidea</taxon>
        <taxon>Darwinulidae</taxon>
        <taxon>Darwinula</taxon>
    </lineage>
</organism>
<proteinExistence type="inferred from homology"/>
<evidence type="ECO:0000256" key="1">
    <source>
        <dbReference type="ARBA" id="ARBA00012452"/>
    </source>
</evidence>
<dbReference type="SFLD" id="SFLDG00363">
    <property type="entry name" value="AMPS_(cytGST):_Alpha-__Mu-__Pi"/>
    <property type="match status" value="1"/>
</dbReference>
<dbReference type="InterPro" id="IPR050213">
    <property type="entry name" value="GST_superfamily"/>
</dbReference>
<evidence type="ECO:0000313" key="8">
    <source>
        <dbReference type="Proteomes" id="UP000677054"/>
    </source>
</evidence>
<dbReference type="Pfam" id="PF14497">
    <property type="entry name" value="GST_C_3"/>
    <property type="match status" value="1"/>
</dbReference>
<evidence type="ECO:0000313" key="7">
    <source>
        <dbReference type="EMBL" id="CAD7245081.1"/>
    </source>
</evidence>
<dbReference type="InterPro" id="IPR036282">
    <property type="entry name" value="Glutathione-S-Trfase_C_sf"/>
</dbReference>
<dbReference type="InterPro" id="IPR004046">
    <property type="entry name" value="GST_C"/>
</dbReference>
<sequence length="207" mass="23513">MTMKYKLVYFDVAGRGEVIRLLLHQAGVEFEDNRIKGEQWPSLKPEMPFGQIPVLYVYTDEGTKILAQSNAIARFIAREHGMNGKDSWESAQCDMLVDSMGDLRDLYIKWKFGPDADKESNKAKLFESVPVFLTRMTKFVEANPSKSGYLVSSELTWADVYLAHFLDVLKAVEPNALAGHPKIQKLQEKVWSLPRLKAYLAERGPLS</sequence>
<dbReference type="GO" id="GO:0006749">
    <property type="term" value="P:glutathione metabolic process"/>
    <property type="evidence" value="ECO:0007669"/>
    <property type="project" value="TreeGrafter"/>
</dbReference>
<dbReference type="CDD" id="cd03192">
    <property type="entry name" value="GST_C_Sigma_like"/>
    <property type="match status" value="1"/>
</dbReference>
<comment type="similarity">
    <text evidence="3">Belongs to the GST superfamily. Sigma family.</text>
</comment>
<dbReference type="InterPro" id="IPR004045">
    <property type="entry name" value="Glutathione_S-Trfase_N"/>
</dbReference>
<accession>A0A7R8X782</accession>
<dbReference type="PANTHER" id="PTHR11571:SF224">
    <property type="entry name" value="HEMATOPOIETIC PROSTAGLANDIN D SYNTHASE"/>
    <property type="match status" value="1"/>
</dbReference>
<dbReference type="FunFam" id="3.40.30.10:FF:000035">
    <property type="entry name" value="hematopoietic prostaglandin D synthase"/>
    <property type="match status" value="1"/>
</dbReference>
<dbReference type="InterPro" id="IPR010987">
    <property type="entry name" value="Glutathione-S-Trfase_C-like"/>
</dbReference>